<comment type="similarity">
    <text evidence="1">Belongs to the short-chain dehydrogenases/reductases (SDR) family.</text>
</comment>
<gene>
    <name evidence="4" type="ORF">JQC93_01040</name>
</gene>
<protein>
    <submittedName>
        <fullName evidence="4">SDR family oxidoreductase</fullName>
    </submittedName>
</protein>
<evidence type="ECO:0000313" key="4">
    <source>
        <dbReference type="EMBL" id="MBM7034975.1"/>
    </source>
</evidence>
<sequence length="244" mass="26297">MKKVVVVTGGSRGIGRATSTLLAQKGYSVIINFRSQRAPAEQLQQQLTKLGFEAQIYQADVSDEVEVKQLFDFAEQQYGEVTALVNNAGRLFTQSRLVDTSLERFTQTVTTNLTSTFLCCREFVLRRNGAAGAIVNVSSGAAKSGSPNEYVDYACSKGAIDTLTVGLAKEVAHQNLRVNAVRPGLIYTEMHADGGEPARVDRLASIIPMQRGGKAEEVAHSIAWLLSEEASFTTGSFIDVCGGL</sequence>
<dbReference type="EMBL" id="JAFEUM010000001">
    <property type="protein sequence ID" value="MBM7034975.1"/>
    <property type="molecule type" value="Genomic_DNA"/>
</dbReference>
<keyword evidence="2" id="KW-0560">Oxidoreductase</keyword>
<name>A0ABS2HBK1_9VIBR</name>
<reference evidence="4 5" key="1">
    <citation type="submission" date="2021-02" db="EMBL/GenBank/DDBJ databases">
        <authorList>
            <person name="Park J.-S."/>
        </authorList>
    </citation>
    <scope>NUCLEOTIDE SEQUENCE [LARGE SCALE GENOMIC DNA]</scope>
    <source>
        <strain evidence="4 5">188UL20-2</strain>
    </source>
</reference>
<proteinExistence type="inferred from homology"/>
<comment type="caution">
    <text evidence="4">The sequence shown here is derived from an EMBL/GenBank/DDBJ whole genome shotgun (WGS) entry which is preliminary data.</text>
</comment>
<dbReference type="RefSeq" id="WP_205156621.1">
    <property type="nucleotide sequence ID" value="NZ_JAFEUM010000001.1"/>
</dbReference>
<evidence type="ECO:0000256" key="2">
    <source>
        <dbReference type="ARBA" id="ARBA00023002"/>
    </source>
</evidence>
<dbReference type="PANTHER" id="PTHR48107:SF7">
    <property type="entry name" value="RE15974P"/>
    <property type="match status" value="1"/>
</dbReference>
<evidence type="ECO:0000313" key="5">
    <source>
        <dbReference type="Proteomes" id="UP000809621"/>
    </source>
</evidence>
<dbReference type="Gene3D" id="3.40.50.720">
    <property type="entry name" value="NAD(P)-binding Rossmann-like Domain"/>
    <property type="match status" value="1"/>
</dbReference>
<organism evidence="4 5">
    <name type="scientific">Vibrio ulleungensis</name>
    <dbReference type="NCBI Taxonomy" id="2807619"/>
    <lineage>
        <taxon>Bacteria</taxon>
        <taxon>Pseudomonadati</taxon>
        <taxon>Pseudomonadota</taxon>
        <taxon>Gammaproteobacteria</taxon>
        <taxon>Vibrionales</taxon>
        <taxon>Vibrionaceae</taxon>
        <taxon>Vibrio</taxon>
    </lineage>
</organism>
<dbReference type="Proteomes" id="UP000809621">
    <property type="component" value="Unassembled WGS sequence"/>
</dbReference>
<dbReference type="PANTHER" id="PTHR48107">
    <property type="entry name" value="NADPH-DEPENDENT ALDEHYDE REDUCTASE-LIKE PROTEIN, CHLOROPLASTIC-RELATED"/>
    <property type="match status" value="1"/>
</dbReference>
<dbReference type="PRINTS" id="PR00081">
    <property type="entry name" value="GDHRDH"/>
</dbReference>
<feature type="domain" description="Ketoreductase" evidence="3">
    <location>
        <begin position="3"/>
        <end position="174"/>
    </location>
</feature>
<dbReference type="SMART" id="SM00822">
    <property type="entry name" value="PKS_KR"/>
    <property type="match status" value="1"/>
</dbReference>
<dbReference type="CDD" id="cd05233">
    <property type="entry name" value="SDR_c"/>
    <property type="match status" value="1"/>
</dbReference>
<evidence type="ECO:0000256" key="1">
    <source>
        <dbReference type="ARBA" id="ARBA00006484"/>
    </source>
</evidence>
<dbReference type="Pfam" id="PF13561">
    <property type="entry name" value="adh_short_C2"/>
    <property type="match status" value="1"/>
</dbReference>
<dbReference type="SUPFAM" id="SSF51735">
    <property type="entry name" value="NAD(P)-binding Rossmann-fold domains"/>
    <property type="match status" value="1"/>
</dbReference>
<keyword evidence="5" id="KW-1185">Reference proteome</keyword>
<dbReference type="InterPro" id="IPR036291">
    <property type="entry name" value="NAD(P)-bd_dom_sf"/>
</dbReference>
<accession>A0ABS2HBK1</accession>
<evidence type="ECO:0000259" key="3">
    <source>
        <dbReference type="SMART" id="SM00822"/>
    </source>
</evidence>
<dbReference type="InterPro" id="IPR002347">
    <property type="entry name" value="SDR_fam"/>
</dbReference>
<dbReference type="InterPro" id="IPR057326">
    <property type="entry name" value="KR_dom"/>
</dbReference>
<dbReference type="PRINTS" id="PR00080">
    <property type="entry name" value="SDRFAMILY"/>
</dbReference>